<dbReference type="InterPro" id="IPR038076">
    <property type="entry name" value="MgtE_N_sf"/>
</dbReference>
<accession>A0ABN3DHN1</accession>
<reference evidence="3 4" key="1">
    <citation type="journal article" date="2019" name="Int. J. Syst. Evol. Microbiol.">
        <title>The Global Catalogue of Microorganisms (GCM) 10K type strain sequencing project: providing services to taxonomists for standard genome sequencing and annotation.</title>
        <authorList>
            <consortium name="The Broad Institute Genomics Platform"/>
            <consortium name="The Broad Institute Genome Sequencing Center for Infectious Disease"/>
            <person name="Wu L."/>
            <person name="Ma J."/>
        </authorList>
    </citation>
    <scope>NUCLEOTIDE SEQUENCE [LARGE SCALE GENOMIC DNA]</scope>
    <source>
        <strain evidence="3 4">JCM 3053</strain>
    </source>
</reference>
<evidence type="ECO:0000256" key="1">
    <source>
        <dbReference type="SAM" id="MobiDB-lite"/>
    </source>
</evidence>
<dbReference type="Gene3D" id="1.25.60.10">
    <property type="entry name" value="MgtE N-terminal domain-like"/>
    <property type="match status" value="1"/>
</dbReference>
<keyword evidence="4" id="KW-1185">Reference proteome</keyword>
<dbReference type="Proteomes" id="UP001501474">
    <property type="component" value="Unassembled WGS sequence"/>
</dbReference>
<comment type="caution">
    <text evidence="3">The sequence shown here is derived from an EMBL/GenBank/DDBJ whole genome shotgun (WGS) entry which is preliminary data.</text>
</comment>
<organism evidence="3 4">
    <name type="scientific">Streptomyces indiaensis</name>
    <dbReference type="NCBI Taxonomy" id="284033"/>
    <lineage>
        <taxon>Bacteria</taxon>
        <taxon>Bacillati</taxon>
        <taxon>Actinomycetota</taxon>
        <taxon>Actinomycetes</taxon>
        <taxon>Kitasatosporales</taxon>
        <taxon>Streptomycetaceae</taxon>
        <taxon>Streptomyces</taxon>
    </lineage>
</organism>
<name>A0ABN3DHN1_9ACTN</name>
<gene>
    <name evidence="3" type="ORF">GCM10010104_26770</name>
</gene>
<proteinExistence type="predicted"/>
<sequence length="407" mass="43992">MRDVTSPSAAGGAARPDLRPDPETVTSVSELGYQLRLLRLAAGAPTLRRMEAWAAEGGTSLPRSTISNAMSGRHLPALSTVLAFVSVCGCPAHEISRWRAAWQRAYADRYMHSSDPVRSAPHVTAAPPGDGGAEAADEVDAEATDGVLAARIASLPLVQSAERLTALGPHRAAAILTALGAGPASARMALMPHEQTRTILVVMTPDLAAECMARWNEERVLSLVSDMAEDAAAARMTELPQATAAGLLIRMTASKRNTILTFLAPHLVSRLLAELSDDDALELLRTMDVRMAARVWSDRLLRLLLACADTAWAVDVLNAKDPGSLFPMLERATDEERFATFRMVDPEQRGELIRFIEPDEPRYWGWMKAIGKDSVTEAIEALEPAHAADVLALARQTWGPSFPDPRQ</sequence>
<evidence type="ECO:0000313" key="4">
    <source>
        <dbReference type="Proteomes" id="UP001501474"/>
    </source>
</evidence>
<evidence type="ECO:0000313" key="3">
    <source>
        <dbReference type="EMBL" id="GAA2231530.1"/>
    </source>
</evidence>
<dbReference type="Pfam" id="PF13560">
    <property type="entry name" value="HTH_31"/>
    <property type="match status" value="1"/>
</dbReference>
<dbReference type="SUPFAM" id="SSF158791">
    <property type="entry name" value="MgtE N-terminal domain-like"/>
    <property type="match status" value="2"/>
</dbReference>
<feature type="domain" description="Magnesium transporter MgtE intracellular" evidence="2">
    <location>
        <begin position="224"/>
        <end position="295"/>
    </location>
</feature>
<dbReference type="Pfam" id="PF03448">
    <property type="entry name" value="MgtE_N"/>
    <property type="match status" value="1"/>
</dbReference>
<dbReference type="EMBL" id="BAAART010000055">
    <property type="protein sequence ID" value="GAA2231530.1"/>
    <property type="molecule type" value="Genomic_DNA"/>
</dbReference>
<feature type="region of interest" description="Disordered" evidence="1">
    <location>
        <begin position="116"/>
        <end position="135"/>
    </location>
</feature>
<evidence type="ECO:0000259" key="2">
    <source>
        <dbReference type="Pfam" id="PF03448"/>
    </source>
</evidence>
<protein>
    <recommendedName>
        <fullName evidence="2">Magnesium transporter MgtE intracellular domain-containing protein</fullName>
    </recommendedName>
</protein>
<feature type="region of interest" description="Disordered" evidence="1">
    <location>
        <begin position="1"/>
        <end position="24"/>
    </location>
</feature>
<dbReference type="InterPro" id="IPR006668">
    <property type="entry name" value="Mg_transptr_MgtE_intracell_dom"/>
</dbReference>